<dbReference type="Proteomes" id="UP000002054">
    <property type="component" value="Chromosome"/>
</dbReference>
<evidence type="ECO:0000313" key="3">
    <source>
        <dbReference type="Proteomes" id="UP000002054"/>
    </source>
</evidence>
<dbReference type="AlphaFoldDB" id="C6S7L5"/>
<name>C6S7L5_NEIML</name>
<evidence type="ECO:0000256" key="1">
    <source>
        <dbReference type="SAM" id="MobiDB-lite"/>
    </source>
</evidence>
<organism evidence="2 3">
    <name type="scientific">Neisseria meningitidis (strain alpha14)</name>
    <dbReference type="NCBI Taxonomy" id="662598"/>
    <lineage>
        <taxon>Bacteria</taxon>
        <taxon>Pseudomonadati</taxon>
        <taxon>Pseudomonadota</taxon>
        <taxon>Betaproteobacteria</taxon>
        <taxon>Neisseriales</taxon>
        <taxon>Neisseriaceae</taxon>
        <taxon>Neisseria</taxon>
    </lineage>
</organism>
<feature type="region of interest" description="Disordered" evidence="1">
    <location>
        <begin position="1"/>
        <end position="30"/>
    </location>
</feature>
<reference evidence="2 3" key="1">
    <citation type="journal article" date="2008" name="Proc. Natl. Acad. Sci. U.S.A.">
        <title>Whole-genome comparison of disease and carriage strains provides insights into virulence evolution in Neisseria meningitidis.</title>
        <authorList>
            <person name="Schoen C."/>
            <person name="Blom J."/>
            <person name="Claus H."/>
            <person name="Schramm-Glueck A."/>
            <person name="Brandt P."/>
            <person name="Mueller T."/>
            <person name="Goesmann A."/>
            <person name="Joseph B."/>
            <person name="Konietzny S."/>
            <person name="Kurzai O."/>
            <person name="Schmitt C."/>
            <person name="Friedrich T."/>
            <person name="Linke B."/>
            <person name="Vogel U."/>
            <person name="Frosch M."/>
        </authorList>
    </citation>
    <scope>NUCLEOTIDE SEQUENCE [LARGE SCALE GENOMIC DNA]</scope>
    <source>
        <strain evidence="3">alpha14</strain>
    </source>
</reference>
<proteinExistence type="predicted"/>
<gene>
    <name evidence="2" type="ordered locus">NMO_1220</name>
</gene>
<dbReference type="KEGG" id="nmi:NMO_1220"/>
<dbReference type="HOGENOM" id="CLU_2771614_0_0_4"/>
<accession>C6S7L5</accession>
<sequence length="69" mass="7387">MGGALKRTNMPSEPSDGIPKTKQSRENMNEQDLDLDNLDNLLEDFDGVTVEGGVDSENDDGCEGGACKI</sequence>
<dbReference type="EMBL" id="AM889136">
    <property type="protein sequence ID" value="CBA06511.1"/>
    <property type="molecule type" value="Genomic_DNA"/>
</dbReference>
<protein>
    <submittedName>
        <fullName evidence="2">Uncharacterized protein</fullName>
    </submittedName>
</protein>
<evidence type="ECO:0000313" key="2">
    <source>
        <dbReference type="EMBL" id="CBA06511.1"/>
    </source>
</evidence>